<evidence type="ECO:0000259" key="2">
    <source>
        <dbReference type="Pfam" id="PF02517"/>
    </source>
</evidence>
<protein>
    <submittedName>
        <fullName evidence="3">Abortive infection protein</fullName>
    </submittedName>
</protein>
<dbReference type="InterPro" id="IPR003675">
    <property type="entry name" value="Rce1/LyrA-like_dom"/>
</dbReference>
<gene>
    <name evidence="3" type="ORF">Cspa_c35870</name>
</gene>
<evidence type="ECO:0000313" key="3">
    <source>
        <dbReference type="EMBL" id="AGF57348.1"/>
    </source>
</evidence>
<dbReference type="KEGG" id="csr:Cspa_c35870"/>
<dbReference type="Proteomes" id="UP000011728">
    <property type="component" value="Chromosome"/>
</dbReference>
<dbReference type="GO" id="GO:0080120">
    <property type="term" value="P:CAAX-box protein maturation"/>
    <property type="evidence" value="ECO:0007669"/>
    <property type="project" value="UniProtKB-ARBA"/>
</dbReference>
<dbReference type="HOGENOM" id="CLU_1021962_0_0_9"/>
<reference evidence="3 4" key="1">
    <citation type="submission" date="2013-02" db="EMBL/GenBank/DDBJ databases">
        <title>Genome sequence of Clostridium saccharoperbutylacetonicum N1-4(HMT).</title>
        <authorList>
            <person name="Poehlein A."/>
            <person name="Daniel R."/>
        </authorList>
    </citation>
    <scope>NUCLEOTIDE SEQUENCE [LARGE SCALE GENOMIC DNA]</scope>
    <source>
        <strain evidence="4">N1-4(HMT)</strain>
    </source>
</reference>
<feature type="transmembrane region" description="Helical" evidence="1">
    <location>
        <begin position="144"/>
        <end position="166"/>
    </location>
</feature>
<evidence type="ECO:0000313" key="4">
    <source>
        <dbReference type="Proteomes" id="UP000011728"/>
    </source>
</evidence>
<organism evidence="3 4">
    <name type="scientific">Clostridium saccharoperbutylacetonicum N1-4(HMT)</name>
    <dbReference type="NCBI Taxonomy" id="931276"/>
    <lineage>
        <taxon>Bacteria</taxon>
        <taxon>Bacillati</taxon>
        <taxon>Bacillota</taxon>
        <taxon>Clostridia</taxon>
        <taxon>Eubacteriales</taxon>
        <taxon>Clostridiaceae</taxon>
        <taxon>Clostridium</taxon>
    </lineage>
</organism>
<keyword evidence="1" id="KW-0472">Membrane</keyword>
<keyword evidence="1" id="KW-1133">Transmembrane helix</keyword>
<feature type="transmembrane region" description="Helical" evidence="1">
    <location>
        <begin position="236"/>
        <end position="257"/>
    </location>
</feature>
<dbReference type="InterPro" id="IPR042150">
    <property type="entry name" value="MmRce1-like"/>
</dbReference>
<proteinExistence type="predicted"/>
<feature type="transmembrane region" description="Helical" evidence="1">
    <location>
        <begin position="69"/>
        <end position="90"/>
    </location>
</feature>
<name>M1MMA2_9CLOT</name>
<sequence length="267" mass="30453">MKYERIFLSIILPITYFISILFWFKGSNSLLLAITALPAFAAIVSMLIENKSLKNLLTPFFQRISVKSLAFTIFFPITAVLFCMLVTIFTHQGSLLTSWNNIFLKIVSITLISIVLFIVGLLEEFGWRGYLLPRLIEKYKIKRATFIIGVIITLYHLPVIFILNFHHGLSKAIVYTLLQSAAVFAINFGFTYLFTLSKNVILPSIMLTLWNNLNLAILGSSYKLLPVQGYIIGNPYIVNGLGIFGLIYFIFFAIYAYKKFSILDKHM</sequence>
<dbReference type="STRING" id="36745.CLSAP_33590"/>
<dbReference type="eggNOG" id="COG1266">
    <property type="taxonomic scope" value="Bacteria"/>
</dbReference>
<keyword evidence="4" id="KW-1185">Reference proteome</keyword>
<keyword evidence="1" id="KW-0812">Transmembrane</keyword>
<feature type="transmembrane region" description="Helical" evidence="1">
    <location>
        <begin position="7"/>
        <end position="24"/>
    </location>
</feature>
<dbReference type="OrthoDB" id="9777755at2"/>
<dbReference type="AlphaFoldDB" id="M1MMA2"/>
<dbReference type="PANTHER" id="PTHR35797:SF1">
    <property type="entry name" value="PROTEASE"/>
    <property type="match status" value="1"/>
</dbReference>
<feature type="transmembrane region" description="Helical" evidence="1">
    <location>
        <begin position="102"/>
        <end position="123"/>
    </location>
</feature>
<evidence type="ECO:0000256" key="1">
    <source>
        <dbReference type="SAM" id="Phobius"/>
    </source>
</evidence>
<dbReference type="PANTHER" id="PTHR35797">
    <property type="entry name" value="PROTEASE-RELATED"/>
    <property type="match status" value="1"/>
</dbReference>
<dbReference type="GO" id="GO:0004175">
    <property type="term" value="F:endopeptidase activity"/>
    <property type="evidence" value="ECO:0007669"/>
    <property type="project" value="UniProtKB-ARBA"/>
</dbReference>
<feature type="domain" description="CAAX prenyl protease 2/Lysostaphin resistance protein A-like" evidence="2">
    <location>
        <begin position="109"/>
        <end position="211"/>
    </location>
</feature>
<feature type="transmembrane region" description="Helical" evidence="1">
    <location>
        <begin position="172"/>
        <end position="194"/>
    </location>
</feature>
<dbReference type="EMBL" id="CP004121">
    <property type="protein sequence ID" value="AGF57348.1"/>
    <property type="molecule type" value="Genomic_DNA"/>
</dbReference>
<accession>M1MMA2</accession>
<feature type="transmembrane region" description="Helical" evidence="1">
    <location>
        <begin position="30"/>
        <end position="48"/>
    </location>
</feature>
<dbReference type="Pfam" id="PF02517">
    <property type="entry name" value="Rce1-like"/>
    <property type="match status" value="1"/>
</dbReference>
<feature type="transmembrane region" description="Helical" evidence="1">
    <location>
        <begin position="201"/>
        <end position="224"/>
    </location>
</feature>
<dbReference type="RefSeq" id="WP_015393664.1">
    <property type="nucleotide sequence ID" value="NC_020291.1"/>
</dbReference>